<reference evidence="1 2" key="1">
    <citation type="submission" date="2014-01" db="EMBL/GenBank/DDBJ databases">
        <title>Full genme sequencing of cellulolytic bacterium Gynuella sunshinyii YC6258T gen. nov., sp. nov.</title>
        <authorList>
            <person name="Khan H."/>
            <person name="Chung E.J."/>
            <person name="Chung Y.R."/>
        </authorList>
    </citation>
    <scope>NUCLEOTIDE SEQUENCE [LARGE SCALE GENOMIC DNA]</scope>
    <source>
        <strain evidence="1 2">YC6258</strain>
    </source>
</reference>
<evidence type="ECO:0000313" key="2">
    <source>
        <dbReference type="Proteomes" id="UP000032266"/>
    </source>
</evidence>
<proteinExistence type="predicted"/>
<dbReference type="KEGG" id="gsn:YC6258_01321"/>
<dbReference type="Proteomes" id="UP000032266">
    <property type="component" value="Chromosome"/>
</dbReference>
<dbReference type="AlphaFoldDB" id="A0A0C5VSS8"/>
<name>A0A0C5VSS8_9GAMM</name>
<accession>A0A0C5VSS8</accession>
<organism evidence="1 2">
    <name type="scientific">Gynuella sunshinyii YC6258</name>
    <dbReference type="NCBI Taxonomy" id="1445510"/>
    <lineage>
        <taxon>Bacteria</taxon>
        <taxon>Pseudomonadati</taxon>
        <taxon>Pseudomonadota</taxon>
        <taxon>Gammaproteobacteria</taxon>
        <taxon>Oceanospirillales</taxon>
        <taxon>Saccharospirillaceae</taxon>
        <taxon>Gynuella</taxon>
    </lineage>
</organism>
<dbReference type="EMBL" id="CP007142">
    <property type="protein sequence ID" value="AJQ93369.1"/>
    <property type="molecule type" value="Genomic_DNA"/>
</dbReference>
<gene>
    <name evidence="1" type="ORF">YC6258_01321</name>
</gene>
<evidence type="ECO:0000313" key="1">
    <source>
        <dbReference type="EMBL" id="AJQ93369.1"/>
    </source>
</evidence>
<dbReference type="HOGENOM" id="CLU_1292881_0_0_6"/>
<protein>
    <submittedName>
        <fullName evidence="1">Uncharacterized protein</fullName>
    </submittedName>
</protein>
<sequence length="213" mass="24681">MVGYVDTDLLIPTIDTIIFIDFVEGDREYWLFQDADAFAGGDANSDLYAIYENQLYSILDIEDLRIKLKGLAHLHPIKGNSTNREIKLTDKNRKIISAQIKRLYKERNPDDSITVTTNYRDKGVSINYEDGSVVIAMFVSCKEEPEEEHEIREIFKQLGLAPKTDYLSQKDRVRILSYSVHKSPEEVSNIIGDIFLRAYKIRDNEKLNTHYRL</sequence>
<keyword evidence="2" id="KW-1185">Reference proteome</keyword>